<dbReference type="AlphaFoldDB" id="A0A172YZQ9"/>
<organism evidence="2 3">
    <name type="scientific">Pseudomonas antarctica</name>
    <dbReference type="NCBI Taxonomy" id="219572"/>
    <lineage>
        <taxon>Bacteria</taxon>
        <taxon>Pseudomonadati</taxon>
        <taxon>Pseudomonadota</taxon>
        <taxon>Gammaproteobacteria</taxon>
        <taxon>Pseudomonadales</taxon>
        <taxon>Pseudomonadaceae</taxon>
        <taxon>Pseudomonas</taxon>
    </lineage>
</organism>
<accession>A0A172YZQ9</accession>
<reference evidence="2 3" key="1">
    <citation type="submission" date="2016-05" db="EMBL/GenBank/DDBJ databases">
        <title>Complete genome sequence of Pseudomonas antarctica PAMC 27494.</title>
        <authorList>
            <person name="Lee J."/>
        </authorList>
    </citation>
    <scope>NUCLEOTIDE SEQUENCE [LARGE SCALE GENOMIC DNA]</scope>
    <source>
        <strain evidence="2 3">PAMC 27494</strain>
    </source>
</reference>
<dbReference type="CDD" id="cd20687">
    <property type="entry name" value="CdiI_Ykris-like"/>
    <property type="match status" value="1"/>
</dbReference>
<proteinExistence type="predicted"/>
<evidence type="ECO:0000313" key="2">
    <source>
        <dbReference type="EMBL" id="ANF85707.1"/>
    </source>
</evidence>
<dbReference type="EMBL" id="CP015600">
    <property type="protein sequence ID" value="ANF85707.1"/>
    <property type="molecule type" value="Genomic_DNA"/>
</dbReference>
<feature type="domain" description="CdiI immunity protein" evidence="1">
    <location>
        <begin position="5"/>
        <end position="94"/>
    </location>
</feature>
<sequence>MNQDYPELQQFLAGYFNQDWVHDYKNADDVIDFFISDVSADVLFEVQSELDRLIMTNKTEQELQDYLFADIGCYYYYLNEWKDARTWLKHVASTLKKQSFK</sequence>
<name>A0A172YZQ9_9PSED</name>
<dbReference type="RefSeq" id="WP_064451892.1">
    <property type="nucleotide sequence ID" value="NZ_CP015600.1"/>
</dbReference>
<protein>
    <recommendedName>
        <fullName evidence="1">CdiI immunity protein domain-containing protein</fullName>
    </recommendedName>
</protein>
<dbReference type="KEGG" id="panr:A7J50_2299"/>
<evidence type="ECO:0000313" key="3">
    <source>
        <dbReference type="Proteomes" id="UP000077829"/>
    </source>
</evidence>
<evidence type="ECO:0000259" key="1">
    <source>
        <dbReference type="Pfam" id="PF18593"/>
    </source>
</evidence>
<dbReference type="InterPro" id="IPR041129">
    <property type="entry name" value="CdiI_2"/>
</dbReference>
<dbReference type="Proteomes" id="UP000077829">
    <property type="component" value="Chromosome"/>
</dbReference>
<dbReference type="Pfam" id="PF18593">
    <property type="entry name" value="CdiI_2"/>
    <property type="match status" value="1"/>
</dbReference>
<gene>
    <name evidence="2" type="ORF">A7J50_2299</name>
</gene>
<dbReference type="PATRIC" id="fig|219572.3.peg.2362"/>